<dbReference type="PANTHER" id="PTHR42991:SF1">
    <property type="entry name" value="ALDEHYDE DEHYDROGENASE"/>
    <property type="match status" value="1"/>
</dbReference>
<dbReference type="PANTHER" id="PTHR42991">
    <property type="entry name" value="ALDEHYDE DEHYDROGENASE"/>
    <property type="match status" value="1"/>
</dbReference>
<sequence length="471" mass="50209">MSDTVLAVEPAAAGRPSLIVTDPYTGATIGMVAENDPAELDALLDRARTGYALSRSLSRFARHEILARAATLLREREDEAADLIVREAGKTIRQARKEVRRATMTLSLSADAARSDAGEVIPFDAFEGSESRRGWFTREPLGIIVAITPYNDALNLVAHKIGPAIAGGNAVILKPSQLTPLTARFLVGLLIDAGLPDEIVTVVHGDRHLAQALVSARDVRMVSFTGGFATGEAIARNAGLKKLAMELGGNAPVIVFADADVDAAVEACVSGAFWAAGQNCVGAQRILVEREIYARFRERFVAQTVALRAGDPSDEATDVGPMITPASAERAERVVADAVAAGARVLAGHRREGSVYWPTVVEGVPFSCELWADEAFAPVVVLSPFDTEEQAILQANEIDYALHAATFTGDLGRALRVSEQLEAGGVMINDSSDYRVDSMPFGGAKYGSMGREGVRFAYEEMTQPKVICINA</sequence>
<feature type="active site" evidence="3">
    <location>
        <position position="246"/>
    </location>
</feature>
<dbReference type="InterPro" id="IPR016163">
    <property type="entry name" value="Ald_DH_C"/>
</dbReference>
<feature type="domain" description="Aldehyde dehydrogenase" evidence="5">
    <location>
        <begin position="18"/>
        <end position="467"/>
    </location>
</feature>
<comment type="caution">
    <text evidence="6">The sequence shown here is derived from an EMBL/GenBank/DDBJ whole genome shotgun (WGS) entry which is preliminary data.</text>
</comment>
<dbReference type="AlphaFoldDB" id="A0A0B2A6S7"/>
<gene>
    <name evidence="6" type="ORF">LK09_07535</name>
</gene>
<dbReference type="InterPro" id="IPR051020">
    <property type="entry name" value="ALDH-related_metabolic_enz"/>
</dbReference>
<reference evidence="6 7" key="1">
    <citation type="submission" date="2014-11" db="EMBL/GenBank/DDBJ databases">
        <title>Genome sequence of Microbacterium mangrovi MUSC 115(T).</title>
        <authorList>
            <person name="Lee L.-H."/>
        </authorList>
    </citation>
    <scope>NUCLEOTIDE SEQUENCE [LARGE SCALE GENOMIC DNA]</scope>
    <source>
        <strain evidence="6 7">MUSC 115</strain>
    </source>
</reference>
<dbReference type="Gene3D" id="3.40.605.10">
    <property type="entry name" value="Aldehyde Dehydrogenase, Chain A, domain 1"/>
    <property type="match status" value="1"/>
</dbReference>
<evidence type="ECO:0000256" key="1">
    <source>
        <dbReference type="ARBA" id="ARBA00009986"/>
    </source>
</evidence>
<dbReference type="SUPFAM" id="SSF53720">
    <property type="entry name" value="ALDH-like"/>
    <property type="match status" value="1"/>
</dbReference>
<dbReference type="InterPro" id="IPR015590">
    <property type="entry name" value="Aldehyde_DH_dom"/>
</dbReference>
<protein>
    <submittedName>
        <fullName evidence="6">Aldehyde dehydrogenase</fullName>
    </submittedName>
</protein>
<dbReference type="GO" id="GO:0008911">
    <property type="term" value="F:lactaldehyde dehydrogenase (NAD+) activity"/>
    <property type="evidence" value="ECO:0007669"/>
    <property type="project" value="TreeGrafter"/>
</dbReference>
<name>A0A0B2A6S7_9MICO</name>
<evidence type="ECO:0000256" key="4">
    <source>
        <dbReference type="RuleBase" id="RU003345"/>
    </source>
</evidence>
<proteinExistence type="inferred from homology"/>
<dbReference type="Pfam" id="PF00171">
    <property type="entry name" value="Aldedh"/>
    <property type="match status" value="1"/>
</dbReference>
<evidence type="ECO:0000313" key="6">
    <source>
        <dbReference type="EMBL" id="KHK98755.1"/>
    </source>
</evidence>
<dbReference type="InterPro" id="IPR016161">
    <property type="entry name" value="Ald_DH/histidinol_DH"/>
</dbReference>
<evidence type="ECO:0000259" key="5">
    <source>
        <dbReference type="Pfam" id="PF00171"/>
    </source>
</evidence>
<dbReference type="Gene3D" id="3.40.309.10">
    <property type="entry name" value="Aldehyde Dehydrogenase, Chain A, domain 2"/>
    <property type="match status" value="1"/>
</dbReference>
<evidence type="ECO:0000256" key="3">
    <source>
        <dbReference type="PROSITE-ProRule" id="PRU10007"/>
    </source>
</evidence>
<dbReference type="RefSeq" id="WP_039397583.1">
    <property type="nucleotide sequence ID" value="NZ_JTDK01000006.1"/>
</dbReference>
<dbReference type="InterPro" id="IPR016162">
    <property type="entry name" value="Ald_DH_N"/>
</dbReference>
<accession>A0A0B2A6S7</accession>
<comment type="similarity">
    <text evidence="1 4">Belongs to the aldehyde dehydrogenase family.</text>
</comment>
<evidence type="ECO:0000313" key="7">
    <source>
        <dbReference type="Proteomes" id="UP000031030"/>
    </source>
</evidence>
<organism evidence="6 7">
    <name type="scientific">Microbacterium mangrovi</name>
    <dbReference type="NCBI Taxonomy" id="1348253"/>
    <lineage>
        <taxon>Bacteria</taxon>
        <taxon>Bacillati</taxon>
        <taxon>Actinomycetota</taxon>
        <taxon>Actinomycetes</taxon>
        <taxon>Micrococcales</taxon>
        <taxon>Microbacteriaceae</taxon>
        <taxon>Microbacterium</taxon>
    </lineage>
</organism>
<dbReference type="Proteomes" id="UP000031030">
    <property type="component" value="Unassembled WGS sequence"/>
</dbReference>
<dbReference type="EMBL" id="JTDK01000006">
    <property type="protein sequence ID" value="KHK98755.1"/>
    <property type="molecule type" value="Genomic_DNA"/>
</dbReference>
<evidence type="ECO:0000256" key="2">
    <source>
        <dbReference type="ARBA" id="ARBA00023002"/>
    </source>
</evidence>
<dbReference type="OrthoDB" id="6882680at2"/>
<keyword evidence="2 4" id="KW-0560">Oxidoreductase</keyword>
<dbReference type="PROSITE" id="PS00687">
    <property type="entry name" value="ALDEHYDE_DEHYDR_GLU"/>
    <property type="match status" value="1"/>
</dbReference>
<keyword evidence="7" id="KW-1185">Reference proteome</keyword>
<dbReference type="InterPro" id="IPR029510">
    <property type="entry name" value="Ald_DH_CS_GLU"/>
</dbReference>
<dbReference type="STRING" id="1348253.LK09_07535"/>